<dbReference type="OrthoDB" id="1303252at2759"/>
<evidence type="ECO:0000256" key="2">
    <source>
        <dbReference type="SAM" id="MobiDB-lite"/>
    </source>
</evidence>
<feature type="compositionally biased region" description="Basic and acidic residues" evidence="2">
    <location>
        <begin position="11"/>
        <end position="27"/>
    </location>
</feature>
<protein>
    <submittedName>
        <fullName evidence="3">Uncharacterized protein</fullName>
    </submittedName>
</protein>
<feature type="region of interest" description="Disordered" evidence="2">
    <location>
        <begin position="1"/>
        <end position="27"/>
    </location>
</feature>
<proteinExistence type="predicted"/>
<dbReference type="Proteomes" id="UP001153076">
    <property type="component" value="Unassembled WGS sequence"/>
</dbReference>
<accession>A0A9Q1QHH9</accession>
<evidence type="ECO:0000313" key="4">
    <source>
        <dbReference type="Proteomes" id="UP001153076"/>
    </source>
</evidence>
<dbReference type="AlphaFoldDB" id="A0A9Q1QHH9"/>
<feature type="region of interest" description="Disordered" evidence="2">
    <location>
        <begin position="50"/>
        <end position="111"/>
    </location>
</feature>
<evidence type="ECO:0000313" key="3">
    <source>
        <dbReference type="EMBL" id="KAJ8440565.1"/>
    </source>
</evidence>
<keyword evidence="4" id="KW-1185">Reference proteome</keyword>
<comment type="caution">
    <text evidence="3">The sequence shown here is derived from an EMBL/GenBank/DDBJ whole genome shotgun (WGS) entry which is preliminary data.</text>
</comment>
<gene>
    <name evidence="3" type="ORF">Cgig2_028694</name>
</gene>
<evidence type="ECO:0000256" key="1">
    <source>
        <dbReference type="SAM" id="Coils"/>
    </source>
</evidence>
<sequence length="385" mass="42870">MARKKGSSSKDPGRPLTDYEKERHMTMEKNATILEKLGLPKLLNQMREIKKGYTKKGSEHTKGIDKDKEYMPSDEASESEKDSENDNVDDVSTSKGVALNGKKQSGVTMHKNKKLSKCPAISMNDFLIQQQEQQQQQHSAMKHLHEASQTEKPNIEAIPVLLSGTTPTIAQQKQQHLKCPAMSMSAFLKQREEQQHDSVVQPDKASSNVVELGSVSGTISSMKRMKEIEALQESGLSSSDEDPFDKVMKKECPGRLRLYGRGVCTTNLKRNDVDKPQALAPEFIDAIRVGLSEEMQKDFDAHKEKMDVELKAERDKVANMQKELDSQKAVLDAQKTELDSQKAKVDHLLLQLHKMIPGITPENIAQAVTSQFTSTPATPVDGSTT</sequence>
<feature type="compositionally biased region" description="Basic and acidic residues" evidence="2">
    <location>
        <begin position="50"/>
        <end position="71"/>
    </location>
</feature>
<reference evidence="3" key="1">
    <citation type="submission" date="2022-04" db="EMBL/GenBank/DDBJ databases">
        <title>Carnegiea gigantea Genome sequencing and assembly v2.</title>
        <authorList>
            <person name="Copetti D."/>
            <person name="Sanderson M.J."/>
            <person name="Burquez A."/>
            <person name="Wojciechowski M.F."/>
        </authorList>
    </citation>
    <scope>NUCLEOTIDE SEQUENCE</scope>
    <source>
        <strain evidence="3">SGP5-SGP5p</strain>
        <tissue evidence="3">Aerial part</tissue>
    </source>
</reference>
<keyword evidence="1" id="KW-0175">Coiled coil</keyword>
<feature type="coiled-coil region" evidence="1">
    <location>
        <begin position="303"/>
        <end position="351"/>
    </location>
</feature>
<name>A0A9Q1QHH9_9CARY</name>
<dbReference type="EMBL" id="JAKOGI010000187">
    <property type="protein sequence ID" value="KAJ8440565.1"/>
    <property type="molecule type" value="Genomic_DNA"/>
</dbReference>
<organism evidence="3 4">
    <name type="scientific">Carnegiea gigantea</name>
    <dbReference type="NCBI Taxonomy" id="171969"/>
    <lineage>
        <taxon>Eukaryota</taxon>
        <taxon>Viridiplantae</taxon>
        <taxon>Streptophyta</taxon>
        <taxon>Embryophyta</taxon>
        <taxon>Tracheophyta</taxon>
        <taxon>Spermatophyta</taxon>
        <taxon>Magnoliopsida</taxon>
        <taxon>eudicotyledons</taxon>
        <taxon>Gunneridae</taxon>
        <taxon>Pentapetalae</taxon>
        <taxon>Caryophyllales</taxon>
        <taxon>Cactineae</taxon>
        <taxon>Cactaceae</taxon>
        <taxon>Cactoideae</taxon>
        <taxon>Echinocereeae</taxon>
        <taxon>Carnegiea</taxon>
    </lineage>
</organism>